<dbReference type="PATRIC" id="fig|1225564.3.peg.2775"/>
<dbReference type="OrthoDB" id="9796058at2"/>
<evidence type="ECO:0008006" key="3">
    <source>
        <dbReference type="Google" id="ProtNLM"/>
    </source>
</evidence>
<organism evidence="1 2">
    <name type="scientific">Microvirga vignae</name>
    <dbReference type="NCBI Taxonomy" id="1225564"/>
    <lineage>
        <taxon>Bacteria</taxon>
        <taxon>Pseudomonadati</taxon>
        <taxon>Pseudomonadota</taxon>
        <taxon>Alphaproteobacteria</taxon>
        <taxon>Hyphomicrobiales</taxon>
        <taxon>Methylobacteriaceae</taxon>
        <taxon>Microvirga</taxon>
    </lineage>
</organism>
<reference evidence="1 2" key="1">
    <citation type="submission" date="2015-05" db="EMBL/GenBank/DDBJ databases">
        <title>Draft genome sequence of Microvirga vignae strain BR3299, a novel nitrogen fixing bacteria isolated from Brazil semi-aired region.</title>
        <authorList>
            <person name="Zilli J.E."/>
            <person name="Passos S.R."/>
            <person name="Leite J."/>
            <person name="Baldani J.I."/>
            <person name="Xavier G.R."/>
            <person name="Rumjaneck N.G."/>
            <person name="Simoes-Araujo J.L."/>
        </authorList>
    </citation>
    <scope>NUCLEOTIDE SEQUENCE [LARGE SCALE GENOMIC DNA]</scope>
    <source>
        <strain evidence="1 2">BR3299</strain>
    </source>
</reference>
<dbReference type="InterPro" id="IPR026042">
    <property type="entry name" value="YjbJ"/>
</dbReference>
<dbReference type="PIRSF" id="PIRSF039008">
    <property type="entry name" value="YjbJ"/>
    <property type="match status" value="1"/>
</dbReference>
<comment type="caution">
    <text evidence="1">The sequence shown here is derived from an EMBL/GenBank/DDBJ whole genome shotgun (WGS) entry which is preliminary data.</text>
</comment>
<dbReference type="AlphaFoldDB" id="A0A0H1RDR5"/>
<dbReference type="RefSeq" id="WP_047188994.1">
    <property type="nucleotide sequence ID" value="NZ_LCYG01000023.1"/>
</dbReference>
<evidence type="ECO:0000313" key="1">
    <source>
        <dbReference type="EMBL" id="KLK93021.1"/>
    </source>
</evidence>
<dbReference type="SUPFAM" id="SSF69047">
    <property type="entry name" value="Hypothetical protein YjbJ"/>
    <property type="match status" value="1"/>
</dbReference>
<name>A0A0H1RDR5_9HYPH</name>
<keyword evidence="2" id="KW-1185">Reference proteome</keyword>
<dbReference type="EMBL" id="LCYG01000023">
    <property type="protein sequence ID" value="KLK93021.1"/>
    <property type="molecule type" value="Genomic_DNA"/>
</dbReference>
<dbReference type="InterPro" id="IPR036629">
    <property type="entry name" value="YjbJ_sf"/>
</dbReference>
<dbReference type="STRING" id="1225564.AA309_10585"/>
<sequence>MSWGHIQANWKQFQRHAKLHWDRLTDEDIARIKGHRETLISCLQERYGYAHERAQQEVREWEHHL</sequence>
<proteinExistence type="predicted"/>
<accession>A0A0H1RDR5</accession>
<dbReference type="Proteomes" id="UP000035489">
    <property type="component" value="Unassembled WGS sequence"/>
</dbReference>
<gene>
    <name evidence="1" type="ORF">AA309_10585</name>
</gene>
<evidence type="ECO:0000313" key="2">
    <source>
        <dbReference type="Proteomes" id="UP000035489"/>
    </source>
</evidence>
<dbReference type="Gene3D" id="1.10.1470.10">
    <property type="entry name" value="YjbJ"/>
    <property type="match status" value="1"/>
</dbReference>
<protein>
    <recommendedName>
        <fullName evidence="3">CsbD-like domain-containing protein</fullName>
    </recommendedName>
</protein>